<protein>
    <submittedName>
        <fullName evidence="1">Cyclin J</fullName>
    </submittedName>
</protein>
<reference evidence="1" key="1">
    <citation type="submission" date="2016-05" db="EMBL/GenBank/DDBJ databases">
        <authorList>
            <person name="Lavstsen T."/>
            <person name="Jespersen J.S."/>
        </authorList>
    </citation>
    <scope>NUCLEOTIDE SEQUENCE</scope>
    <source>
        <tissue evidence="1">Brain</tissue>
    </source>
</reference>
<feature type="non-terminal residue" evidence="1">
    <location>
        <position position="46"/>
    </location>
</feature>
<evidence type="ECO:0000313" key="1">
    <source>
        <dbReference type="EMBL" id="SBS06199.1"/>
    </source>
</evidence>
<accession>A0A1A8RLQ5</accession>
<gene>
    <name evidence="1" type="primary">CCNJ</name>
</gene>
<dbReference type="AlphaFoldDB" id="A0A1A8RLQ5"/>
<sequence>CTLKALDGTEHQWNGVLATITALECTWGESQQRSSRITKRLPLDFK</sequence>
<dbReference type="EMBL" id="HAEI01008862">
    <property type="protein sequence ID" value="SBS06199.1"/>
    <property type="molecule type" value="Transcribed_RNA"/>
</dbReference>
<organism evidence="1">
    <name type="scientific">Nothobranchius rachovii</name>
    <name type="common">bluefin notho</name>
    <dbReference type="NCBI Taxonomy" id="451742"/>
    <lineage>
        <taxon>Eukaryota</taxon>
        <taxon>Metazoa</taxon>
        <taxon>Chordata</taxon>
        <taxon>Craniata</taxon>
        <taxon>Vertebrata</taxon>
        <taxon>Euteleostomi</taxon>
        <taxon>Actinopterygii</taxon>
        <taxon>Neopterygii</taxon>
        <taxon>Teleostei</taxon>
        <taxon>Neoteleostei</taxon>
        <taxon>Acanthomorphata</taxon>
        <taxon>Ovalentaria</taxon>
        <taxon>Atherinomorphae</taxon>
        <taxon>Cyprinodontiformes</taxon>
        <taxon>Nothobranchiidae</taxon>
        <taxon>Nothobranchius</taxon>
    </lineage>
</organism>
<proteinExistence type="predicted"/>
<name>A0A1A8RLQ5_9TELE</name>
<reference evidence="1" key="2">
    <citation type="submission" date="2016-06" db="EMBL/GenBank/DDBJ databases">
        <title>The genome of a short-lived fish provides insights into sex chromosome evolution and the genetic control of aging.</title>
        <authorList>
            <person name="Reichwald K."/>
            <person name="Felder M."/>
            <person name="Petzold A."/>
            <person name="Koch P."/>
            <person name="Groth M."/>
            <person name="Platzer M."/>
        </authorList>
    </citation>
    <scope>NUCLEOTIDE SEQUENCE</scope>
    <source>
        <tissue evidence="1">Brain</tissue>
    </source>
</reference>
<feature type="non-terminal residue" evidence="1">
    <location>
        <position position="1"/>
    </location>
</feature>